<gene>
    <name evidence="2" type="ORF">ANCCAN_13882</name>
</gene>
<evidence type="ECO:0000259" key="1">
    <source>
        <dbReference type="PROSITE" id="PS50801"/>
    </source>
</evidence>
<dbReference type="SUPFAM" id="SSF52091">
    <property type="entry name" value="SpoIIaa-like"/>
    <property type="match status" value="1"/>
</dbReference>
<dbReference type="Pfam" id="PF01740">
    <property type="entry name" value="STAS"/>
    <property type="match status" value="1"/>
</dbReference>
<proteinExistence type="predicted"/>
<feature type="domain" description="STAS" evidence="1">
    <location>
        <begin position="1"/>
        <end position="72"/>
    </location>
</feature>
<sequence length="72" mass="7756">MGLGSDKVESAEKDSSLERPDTLFKEGSLHFLIIECSAMAYCDYMAATAFNEVAKDCKDNGVILYIAGANGE</sequence>
<dbReference type="Gene3D" id="3.30.750.24">
    <property type="entry name" value="STAS domain"/>
    <property type="match status" value="1"/>
</dbReference>
<dbReference type="AlphaFoldDB" id="A0A368GBN4"/>
<accession>A0A368GBN4</accession>
<reference evidence="2 3" key="1">
    <citation type="submission" date="2014-10" db="EMBL/GenBank/DDBJ databases">
        <title>Draft genome of the hookworm Ancylostoma caninum.</title>
        <authorList>
            <person name="Mitreva M."/>
        </authorList>
    </citation>
    <scope>NUCLEOTIDE SEQUENCE [LARGE SCALE GENOMIC DNA]</scope>
    <source>
        <strain evidence="2 3">Baltimore</strain>
    </source>
</reference>
<dbReference type="Proteomes" id="UP000252519">
    <property type="component" value="Unassembled WGS sequence"/>
</dbReference>
<dbReference type="InterPro" id="IPR002645">
    <property type="entry name" value="STAS_dom"/>
</dbReference>
<dbReference type="PROSITE" id="PS50801">
    <property type="entry name" value="STAS"/>
    <property type="match status" value="1"/>
</dbReference>
<evidence type="ECO:0000313" key="2">
    <source>
        <dbReference type="EMBL" id="RCN40187.1"/>
    </source>
</evidence>
<name>A0A368GBN4_ANCCA</name>
<dbReference type="EMBL" id="JOJR01000298">
    <property type="protein sequence ID" value="RCN40187.1"/>
    <property type="molecule type" value="Genomic_DNA"/>
</dbReference>
<protein>
    <recommendedName>
        <fullName evidence="1">STAS domain-containing protein</fullName>
    </recommendedName>
</protein>
<dbReference type="CDD" id="cd07042">
    <property type="entry name" value="STAS_SulP_like_sulfate_transporter"/>
    <property type="match status" value="1"/>
</dbReference>
<dbReference type="OrthoDB" id="5809261at2759"/>
<organism evidence="2 3">
    <name type="scientific">Ancylostoma caninum</name>
    <name type="common">Dog hookworm</name>
    <dbReference type="NCBI Taxonomy" id="29170"/>
    <lineage>
        <taxon>Eukaryota</taxon>
        <taxon>Metazoa</taxon>
        <taxon>Ecdysozoa</taxon>
        <taxon>Nematoda</taxon>
        <taxon>Chromadorea</taxon>
        <taxon>Rhabditida</taxon>
        <taxon>Rhabditina</taxon>
        <taxon>Rhabditomorpha</taxon>
        <taxon>Strongyloidea</taxon>
        <taxon>Ancylostomatidae</taxon>
        <taxon>Ancylostomatinae</taxon>
        <taxon>Ancylostoma</taxon>
    </lineage>
</organism>
<comment type="caution">
    <text evidence="2">The sequence shown here is derived from an EMBL/GenBank/DDBJ whole genome shotgun (WGS) entry which is preliminary data.</text>
</comment>
<evidence type="ECO:0000313" key="3">
    <source>
        <dbReference type="Proteomes" id="UP000252519"/>
    </source>
</evidence>
<keyword evidence="3" id="KW-1185">Reference proteome</keyword>
<dbReference type="InterPro" id="IPR036513">
    <property type="entry name" value="STAS_dom_sf"/>
</dbReference>